<reference evidence="1" key="1">
    <citation type="submission" date="2019-07" db="EMBL/GenBank/DDBJ databases">
        <authorList>
            <person name="Dittberner H."/>
        </authorList>
    </citation>
    <scope>NUCLEOTIDE SEQUENCE [LARGE SCALE GENOMIC DNA]</scope>
</reference>
<dbReference type="Proteomes" id="UP000489600">
    <property type="component" value="Unassembled WGS sequence"/>
</dbReference>
<dbReference type="EMBL" id="CABITT030000005">
    <property type="protein sequence ID" value="VVB04908.1"/>
    <property type="molecule type" value="Genomic_DNA"/>
</dbReference>
<keyword evidence="2" id="KW-1185">Reference proteome</keyword>
<comment type="caution">
    <text evidence="1">The sequence shown here is derived from an EMBL/GenBank/DDBJ whole genome shotgun (WGS) entry which is preliminary data.</text>
</comment>
<dbReference type="AlphaFoldDB" id="A0A565BU66"/>
<proteinExistence type="predicted"/>
<name>A0A565BU66_9BRAS</name>
<accession>A0A565BU66</accession>
<sequence>MEKASLCVTAVHRLLRLIVESGGVPPDWMVLMAKRHQNKITGLIQDPFSSRDPQQCREKEGRTLDTTFSRWVDVLQ</sequence>
<organism evidence="1 2">
    <name type="scientific">Arabis nemorensis</name>
    <dbReference type="NCBI Taxonomy" id="586526"/>
    <lineage>
        <taxon>Eukaryota</taxon>
        <taxon>Viridiplantae</taxon>
        <taxon>Streptophyta</taxon>
        <taxon>Embryophyta</taxon>
        <taxon>Tracheophyta</taxon>
        <taxon>Spermatophyta</taxon>
        <taxon>Magnoliopsida</taxon>
        <taxon>eudicotyledons</taxon>
        <taxon>Gunneridae</taxon>
        <taxon>Pentapetalae</taxon>
        <taxon>rosids</taxon>
        <taxon>malvids</taxon>
        <taxon>Brassicales</taxon>
        <taxon>Brassicaceae</taxon>
        <taxon>Arabideae</taxon>
        <taxon>Arabis</taxon>
    </lineage>
</organism>
<gene>
    <name evidence="1" type="ORF">ANE_LOCUS15352</name>
</gene>
<evidence type="ECO:0000313" key="2">
    <source>
        <dbReference type="Proteomes" id="UP000489600"/>
    </source>
</evidence>
<protein>
    <submittedName>
        <fullName evidence="1">Uncharacterized protein</fullName>
    </submittedName>
</protein>
<evidence type="ECO:0000313" key="1">
    <source>
        <dbReference type="EMBL" id="VVB04908.1"/>
    </source>
</evidence>